<dbReference type="EMBL" id="CP007139">
    <property type="protein sequence ID" value="AIE83706.1"/>
    <property type="molecule type" value="Genomic_DNA"/>
</dbReference>
<evidence type="ECO:0000313" key="1">
    <source>
        <dbReference type="EMBL" id="AIE83706.1"/>
    </source>
</evidence>
<accession>A0A068NJM6</accession>
<evidence type="ECO:0008006" key="3">
    <source>
        <dbReference type="Google" id="ProtNLM"/>
    </source>
</evidence>
<sequence>MNLRLAIACIGISLLAAGCHREPNQAKAVPQLLRYRWVAGRELHYAMTTVDPNQGKPFTSERVIDVKIGPVIGGRTTAEVRLGCKNGVCVPQFATIPIDSMGAMPEDAPNCQFPVFQLPRDPVLPGATWSKHQIIENGRVILDSHFQFIGLRHIGNRTFAKIDDSFVLSRGSRKRPGTRSVLLDLSDGMAWQSTAKSDAEVTWQRL</sequence>
<dbReference type="Proteomes" id="UP000027982">
    <property type="component" value="Chromosome"/>
</dbReference>
<evidence type="ECO:0000313" key="2">
    <source>
        <dbReference type="Proteomes" id="UP000027982"/>
    </source>
</evidence>
<name>A0A068NJM6_FIMGI</name>
<protein>
    <recommendedName>
        <fullName evidence="3">Lipoprotein</fullName>
    </recommendedName>
</protein>
<dbReference type="AlphaFoldDB" id="A0A068NJM6"/>
<reference evidence="1 2" key="1">
    <citation type="journal article" date="2014" name="PLoS ONE">
        <title>The first complete genome sequence of the class fimbriimonadia in the phylum armatimonadetes.</title>
        <authorList>
            <person name="Hu Z.Y."/>
            <person name="Wang Y.Z."/>
            <person name="Im W.T."/>
            <person name="Wang S.Y."/>
            <person name="Zhao G.P."/>
            <person name="Zheng H.J."/>
            <person name="Quan Z.X."/>
        </authorList>
    </citation>
    <scope>NUCLEOTIDE SEQUENCE [LARGE SCALE GENOMIC DNA]</scope>
    <source>
        <strain evidence="1">Gsoil 348</strain>
    </source>
</reference>
<dbReference type="STRING" id="661478.OP10G_0338"/>
<proteinExistence type="predicted"/>
<dbReference type="RefSeq" id="WP_025227623.1">
    <property type="nucleotide sequence ID" value="NZ_CP007139.1"/>
</dbReference>
<dbReference type="HOGENOM" id="CLU_1330293_0_0_0"/>
<organism evidence="1 2">
    <name type="scientific">Fimbriimonas ginsengisoli Gsoil 348</name>
    <dbReference type="NCBI Taxonomy" id="661478"/>
    <lineage>
        <taxon>Bacteria</taxon>
        <taxon>Bacillati</taxon>
        <taxon>Armatimonadota</taxon>
        <taxon>Fimbriimonadia</taxon>
        <taxon>Fimbriimonadales</taxon>
        <taxon>Fimbriimonadaceae</taxon>
        <taxon>Fimbriimonas</taxon>
    </lineage>
</organism>
<dbReference type="KEGG" id="fgi:OP10G_0338"/>
<gene>
    <name evidence="1" type="ORF">OP10G_0338</name>
</gene>
<dbReference type="PROSITE" id="PS51257">
    <property type="entry name" value="PROKAR_LIPOPROTEIN"/>
    <property type="match status" value="1"/>
</dbReference>
<keyword evidence="2" id="KW-1185">Reference proteome</keyword>